<reference evidence="1" key="2">
    <citation type="submission" date="2025-09" db="UniProtKB">
        <authorList>
            <consortium name="Ensembl"/>
        </authorList>
    </citation>
    <scope>IDENTIFICATION</scope>
</reference>
<organism evidence="1 2">
    <name type="scientific">Neolamprologus brichardi</name>
    <name type="common">Fairy cichlid</name>
    <name type="synonym">Lamprologus brichardi</name>
    <dbReference type="NCBI Taxonomy" id="32507"/>
    <lineage>
        <taxon>Eukaryota</taxon>
        <taxon>Metazoa</taxon>
        <taxon>Chordata</taxon>
        <taxon>Craniata</taxon>
        <taxon>Vertebrata</taxon>
        <taxon>Euteleostomi</taxon>
        <taxon>Actinopterygii</taxon>
        <taxon>Neopterygii</taxon>
        <taxon>Teleostei</taxon>
        <taxon>Neoteleostei</taxon>
        <taxon>Acanthomorphata</taxon>
        <taxon>Ovalentaria</taxon>
        <taxon>Cichlomorphae</taxon>
        <taxon>Cichliformes</taxon>
        <taxon>Cichlidae</taxon>
        <taxon>African cichlids</taxon>
        <taxon>Pseudocrenilabrinae</taxon>
        <taxon>Lamprologini</taxon>
        <taxon>Neolamprologus</taxon>
    </lineage>
</organism>
<dbReference type="Gene3D" id="3.10.20.370">
    <property type="match status" value="1"/>
</dbReference>
<dbReference type="Ensembl" id="ENSNBRT00000014260.1">
    <property type="protein sequence ID" value="ENSNBRP00000013882.1"/>
    <property type="gene ID" value="ENSNBRG00000010736.1"/>
</dbReference>
<accession>A0A3Q4HB52</accession>
<proteinExistence type="predicted"/>
<protein>
    <submittedName>
        <fullName evidence="1">Uncharacterized protein</fullName>
    </submittedName>
</protein>
<dbReference type="Bgee" id="ENSNBRG00000010736">
    <property type="expression patterns" value="Expressed in testis"/>
</dbReference>
<name>A0A3Q4HB52_NEOBR</name>
<dbReference type="AlphaFoldDB" id="A0A3Q4HB52"/>
<dbReference type="Proteomes" id="UP000261580">
    <property type="component" value="Unassembled WGS sequence"/>
</dbReference>
<keyword evidence="2" id="KW-1185">Reference proteome</keyword>
<sequence>MEEWPEEVHPVEGRNLVCASTTKECEDVVLEFLQYFSSWFKLKTAVAWMLKVKSILLQLCRKRKELSAVKAQPEVERDMNGFKDSLFQGDTNKLTVENLAKAEEAIIHYSILTQAFGEEQRPLAFYSCKSDSVASGLPRCVQTCAAAAEAVTKSEDEVQLMM</sequence>
<reference evidence="1" key="1">
    <citation type="submission" date="2025-08" db="UniProtKB">
        <authorList>
            <consortium name="Ensembl"/>
        </authorList>
    </citation>
    <scope>IDENTIFICATION</scope>
</reference>
<dbReference type="STRING" id="32507.ENSNBRP00000013882"/>
<evidence type="ECO:0000313" key="1">
    <source>
        <dbReference type="Ensembl" id="ENSNBRP00000013882.1"/>
    </source>
</evidence>
<evidence type="ECO:0000313" key="2">
    <source>
        <dbReference type="Proteomes" id="UP000261580"/>
    </source>
</evidence>